<keyword evidence="1" id="KW-0862">Zinc</keyword>
<gene>
    <name evidence="4" type="ORF">KUF71_003429</name>
</gene>
<dbReference type="Gene3D" id="3.30.160.60">
    <property type="entry name" value="Classic Zinc Finger"/>
    <property type="match status" value="1"/>
</dbReference>
<dbReference type="InterPro" id="IPR013087">
    <property type="entry name" value="Znf_C2H2_type"/>
</dbReference>
<dbReference type="Proteomes" id="UP001219518">
    <property type="component" value="Unassembled WGS sequence"/>
</dbReference>
<reference evidence="4" key="1">
    <citation type="submission" date="2021-07" db="EMBL/GenBank/DDBJ databases">
        <authorList>
            <person name="Catto M.A."/>
            <person name="Jacobson A."/>
            <person name="Kennedy G."/>
            <person name="Labadie P."/>
            <person name="Hunt B.G."/>
            <person name="Srinivasan R."/>
        </authorList>
    </citation>
    <scope>NUCLEOTIDE SEQUENCE</scope>
    <source>
        <strain evidence="4">PL_HMW_Pooled</strain>
        <tissue evidence="4">Head</tissue>
    </source>
</reference>
<sequence>MDLTCRTCFQKFSNCSAHVDHFELYHRVLHKSAFLCGVKDCPTKINDLSSYKKHIVSCHLSSDNAAEAELPYKCAVPDCNFRAKSKATLRQHKFWQHRSSQPPNQEEGPFVSSISEEAAPFNTVVNELFLNDVESNLETNGATENLMSEEDICLKLTHLSLTLNTKYHVPDSTVGHVINSYSKLLTESLKITAKRLVDSLSNSSEEKVENVVQSIIRNDPLLKLQGPDGPLRSSYSRLKQYDKVFKCVKPTQINLGLNDANIPCKYHYVPIKESLKQFFNDNSVYQQYVENRQKRQSVFSSDDLTDIHSGSTYRNNLFWDDLSRIEIILYQDEVDLCKAIGAAAGTHKVLHMAYTLANLSPWNRSKVDPIQLILLAKETDVSYFGLIKILEPLIRDLKDFEENGFEIRGEILKASIAVLLGDNLGTHMIGGFVPNFSASKYFCRYCEESRSEWRKRWAQNTPECGESENSESESDSESEEDSDDEGENDEGNDCDEDEEDSDDDDCLEDLIPLSELRRRLTKVTEPLRTVQSYQRCVDELDRHPEGVKGIVADSQLNQLKHFHIIGGAGPCLPHDVFEGFAGYDLQLCLKRLCSLNKFKFEYINRRLKTFRFEGKDKLDKPPAKQTKTRKKIKGNAVQVWTLIRNYPPITSPVVAKSSLNYIGELILKYLNVRVSVFKAVPLRPKHHFFEHYKHLLSVYGPLMRISTLRFEAKHKYFRAEFVNKKCVKNITKSLTYAHQAMQSAFSINNMFELNPVMADTFTYPSLKLDDAGVRCLLSSFGADIVPKLSYSFEVTFHNTSYKAGKVVVIDTASRSKIKCLKMDLFVSDGVTAYALGCRYILS</sequence>
<dbReference type="AlphaFoldDB" id="A0AAE1LT48"/>
<proteinExistence type="predicted"/>
<feature type="compositionally biased region" description="Acidic residues" evidence="2">
    <location>
        <begin position="465"/>
        <end position="506"/>
    </location>
</feature>
<comment type="caution">
    <text evidence="4">The sequence shown here is derived from an EMBL/GenBank/DDBJ whole genome shotgun (WGS) entry which is preliminary data.</text>
</comment>
<dbReference type="EMBL" id="JAHWGI010001401">
    <property type="protein sequence ID" value="KAK3929422.1"/>
    <property type="molecule type" value="Genomic_DNA"/>
</dbReference>
<evidence type="ECO:0000256" key="2">
    <source>
        <dbReference type="SAM" id="MobiDB-lite"/>
    </source>
</evidence>
<feature type="domain" description="C2H2-type" evidence="3">
    <location>
        <begin position="72"/>
        <end position="102"/>
    </location>
</feature>
<reference evidence="4" key="2">
    <citation type="journal article" date="2023" name="BMC Genomics">
        <title>Pest status, molecular evolution, and epigenetic factors derived from the genome assembly of Frankliniella fusca, a thysanopteran phytovirus vector.</title>
        <authorList>
            <person name="Catto M.A."/>
            <person name="Labadie P.E."/>
            <person name="Jacobson A.L."/>
            <person name="Kennedy G.G."/>
            <person name="Srinivasan R."/>
            <person name="Hunt B.G."/>
        </authorList>
    </citation>
    <scope>NUCLEOTIDE SEQUENCE</scope>
    <source>
        <strain evidence="4">PL_HMW_Pooled</strain>
    </source>
</reference>
<keyword evidence="1" id="KW-0479">Metal-binding</keyword>
<evidence type="ECO:0000259" key="3">
    <source>
        <dbReference type="PROSITE" id="PS50157"/>
    </source>
</evidence>
<dbReference type="GO" id="GO:0008270">
    <property type="term" value="F:zinc ion binding"/>
    <property type="evidence" value="ECO:0007669"/>
    <property type="project" value="UniProtKB-KW"/>
</dbReference>
<feature type="region of interest" description="Disordered" evidence="2">
    <location>
        <begin position="459"/>
        <end position="506"/>
    </location>
</feature>
<dbReference type="PROSITE" id="PS50157">
    <property type="entry name" value="ZINC_FINGER_C2H2_2"/>
    <property type="match status" value="1"/>
</dbReference>
<evidence type="ECO:0000313" key="4">
    <source>
        <dbReference type="EMBL" id="KAK3929422.1"/>
    </source>
</evidence>
<keyword evidence="1" id="KW-0863">Zinc-finger</keyword>
<dbReference type="SMART" id="SM00355">
    <property type="entry name" value="ZnF_C2H2"/>
    <property type="match status" value="3"/>
</dbReference>
<evidence type="ECO:0000256" key="1">
    <source>
        <dbReference type="PROSITE-ProRule" id="PRU00042"/>
    </source>
</evidence>
<organism evidence="4 5">
    <name type="scientific">Frankliniella fusca</name>
    <dbReference type="NCBI Taxonomy" id="407009"/>
    <lineage>
        <taxon>Eukaryota</taxon>
        <taxon>Metazoa</taxon>
        <taxon>Ecdysozoa</taxon>
        <taxon>Arthropoda</taxon>
        <taxon>Hexapoda</taxon>
        <taxon>Insecta</taxon>
        <taxon>Pterygota</taxon>
        <taxon>Neoptera</taxon>
        <taxon>Paraneoptera</taxon>
        <taxon>Thysanoptera</taxon>
        <taxon>Terebrantia</taxon>
        <taxon>Thripoidea</taxon>
        <taxon>Thripidae</taxon>
        <taxon>Frankliniella</taxon>
    </lineage>
</organism>
<accession>A0AAE1LT48</accession>
<dbReference type="PROSITE" id="PS00028">
    <property type="entry name" value="ZINC_FINGER_C2H2_1"/>
    <property type="match status" value="1"/>
</dbReference>
<protein>
    <submittedName>
        <fullName evidence="4">Zinc finger protein GLI1</fullName>
    </submittedName>
</protein>
<keyword evidence="5" id="KW-1185">Reference proteome</keyword>
<name>A0AAE1LT48_9NEOP</name>
<evidence type="ECO:0000313" key="5">
    <source>
        <dbReference type="Proteomes" id="UP001219518"/>
    </source>
</evidence>